<evidence type="ECO:0000259" key="8">
    <source>
        <dbReference type="PROSITE" id="PS50850"/>
    </source>
</evidence>
<evidence type="ECO:0000256" key="3">
    <source>
        <dbReference type="ARBA" id="ARBA00022448"/>
    </source>
</evidence>
<dbReference type="GO" id="GO:0005886">
    <property type="term" value="C:plasma membrane"/>
    <property type="evidence" value="ECO:0007669"/>
    <property type="project" value="UniProtKB-SubCell"/>
</dbReference>
<evidence type="ECO:0000256" key="7">
    <source>
        <dbReference type="SAM" id="Phobius"/>
    </source>
</evidence>
<accession>A0A3D8X9V6</accession>
<evidence type="ECO:0000313" key="9">
    <source>
        <dbReference type="EMBL" id="RDZ18861.1"/>
    </source>
</evidence>
<dbReference type="RefSeq" id="WP_116071071.1">
    <property type="nucleotide sequence ID" value="NZ_CP187633.1"/>
</dbReference>
<dbReference type="PROSITE" id="PS50850">
    <property type="entry name" value="MFS"/>
    <property type="match status" value="1"/>
</dbReference>
<dbReference type="InterPro" id="IPR020846">
    <property type="entry name" value="MFS_dom"/>
</dbReference>
<keyword evidence="3" id="KW-0813">Transport</keyword>
<sequence length="398" mass="43692">MKNPYIKTALGMYVNYFLLGMVNIILAANMPFLTKQLDTDSAGISYIISALGIGRVLTYAICGFLSDKFGRKPPVVISTIMMAIFLIGIPLSPNFQIAFAFAILAGMANSAMDEGTYPALMEIFPKSSGSKNVLVKAFLSLGSFILPLIIFFCLEHGISYGFSFFIPAALYLVNMLFLFTAPFPNHRDISMIQETEKDNKSLFFPKFWKEGIALIIIGFTSNGLYSLPQIWLPTYGQDILNMTDVNSVKLLSYYSIGGLVSVLLLAGLLKKFIRPVTILLVYPIITLFSLLVLLTVNSQAIGIVNSFLLGFSTAGVYQLTLTVMAELFWKNKGTITGVVSTAGGLSAIFIPTFTGLIKSHTTILHIFVFDLIITLIGIISAVVVCYRYGKLMKNKVVK</sequence>
<dbReference type="InterPro" id="IPR051788">
    <property type="entry name" value="MFS_Transporter"/>
</dbReference>
<dbReference type="Gene3D" id="1.20.1250.20">
    <property type="entry name" value="MFS general substrate transporter like domains"/>
    <property type="match status" value="2"/>
</dbReference>
<feature type="transmembrane region" description="Helical" evidence="7">
    <location>
        <begin position="158"/>
        <end position="181"/>
    </location>
</feature>
<keyword evidence="6 7" id="KW-0472">Membrane</keyword>
<proteinExistence type="inferred from homology"/>
<feature type="transmembrane region" description="Helical" evidence="7">
    <location>
        <begin position="276"/>
        <end position="294"/>
    </location>
</feature>
<dbReference type="Proteomes" id="UP000256519">
    <property type="component" value="Unassembled WGS sequence"/>
</dbReference>
<dbReference type="AlphaFoldDB" id="A0A3D8X9V6"/>
<feature type="transmembrane region" description="Helical" evidence="7">
    <location>
        <begin position="251"/>
        <end position="269"/>
    </location>
</feature>
<protein>
    <submittedName>
        <fullName evidence="9">MFS transporter</fullName>
    </submittedName>
</protein>
<feature type="transmembrane region" description="Helical" evidence="7">
    <location>
        <begin position="300"/>
        <end position="323"/>
    </location>
</feature>
<comment type="similarity">
    <text evidence="2">Belongs to the major facilitator superfamily.</text>
</comment>
<feature type="transmembrane region" description="Helical" evidence="7">
    <location>
        <begin position="211"/>
        <end position="231"/>
    </location>
</feature>
<keyword evidence="4 7" id="KW-0812">Transmembrane</keyword>
<dbReference type="SUPFAM" id="SSF103473">
    <property type="entry name" value="MFS general substrate transporter"/>
    <property type="match status" value="1"/>
</dbReference>
<organism evidence="9 10">
    <name type="scientific">Priestia megaterium</name>
    <name type="common">Bacillus megaterium</name>
    <dbReference type="NCBI Taxonomy" id="1404"/>
    <lineage>
        <taxon>Bacteria</taxon>
        <taxon>Bacillati</taxon>
        <taxon>Bacillota</taxon>
        <taxon>Bacilli</taxon>
        <taxon>Bacillales</taxon>
        <taxon>Bacillaceae</taxon>
        <taxon>Priestia</taxon>
    </lineage>
</organism>
<dbReference type="InterPro" id="IPR011701">
    <property type="entry name" value="MFS"/>
</dbReference>
<dbReference type="InterPro" id="IPR036259">
    <property type="entry name" value="MFS_trans_sf"/>
</dbReference>
<dbReference type="GO" id="GO:0022857">
    <property type="term" value="F:transmembrane transporter activity"/>
    <property type="evidence" value="ECO:0007669"/>
    <property type="project" value="InterPro"/>
</dbReference>
<evidence type="ECO:0000256" key="5">
    <source>
        <dbReference type="ARBA" id="ARBA00022989"/>
    </source>
</evidence>
<reference evidence="9 10" key="1">
    <citation type="journal article" date="2018" name="Appl. Environ. Microbiol.">
        <title>Antimicrobial susceptibility testing and tentative epidemiological cut-off values of five Bacillus species relevant for use as animal feed additives or for plant protection.</title>
        <authorList>
            <person name="Agerso Y."/>
            <person name="Stuer-Lauridsen B."/>
            <person name="Bjerre K."/>
            <person name="Jensen M.G."/>
            <person name="Johansen E."/>
            <person name="Bennedsen M."/>
            <person name="Brockmann E."/>
            <person name="Nielsen B."/>
        </authorList>
    </citation>
    <scope>NUCLEOTIDE SEQUENCE [LARGE SCALE GENOMIC DNA]</scope>
    <source>
        <strain evidence="9 10">CHCC20162</strain>
    </source>
</reference>
<evidence type="ECO:0000256" key="1">
    <source>
        <dbReference type="ARBA" id="ARBA00004651"/>
    </source>
</evidence>
<evidence type="ECO:0000256" key="6">
    <source>
        <dbReference type="ARBA" id="ARBA00023136"/>
    </source>
</evidence>
<evidence type="ECO:0000313" key="10">
    <source>
        <dbReference type="Proteomes" id="UP000256519"/>
    </source>
</evidence>
<feature type="domain" description="Major facilitator superfamily (MFS) profile" evidence="8">
    <location>
        <begin position="8"/>
        <end position="389"/>
    </location>
</feature>
<evidence type="ECO:0000256" key="4">
    <source>
        <dbReference type="ARBA" id="ARBA00022692"/>
    </source>
</evidence>
<dbReference type="PANTHER" id="PTHR23514">
    <property type="entry name" value="BYPASS OF STOP CODON PROTEIN 6"/>
    <property type="match status" value="1"/>
</dbReference>
<feature type="transmembrane region" description="Helical" evidence="7">
    <location>
        <begin position="44"/>
        <end position="66"/>
    </location>
</feature>
<feature type="transmembrane region" description="Helical" evidence="7">
    <location>
        <begin position="12"/>
        <end position="32"/>
    </location>
</feature>
<dbReference type="EMBL" id="PQWM01000004">
    <property type="protein sequence ID" value="RDZ18861.1"/>
    <property type="molecule type" value="Genomic_DNA"/>
</dbReference>
<keyword evidence="5 7" id="KW-1133">Transmembrane helix</keyword>
<name>A0A3D8X9V6_PRIMG</name>
<dbReference type="PANTHER" id="PTHR23514:SF3">
    <property type="entry name" value="BYPASS OF STOP CODON PROTEIN 6"/>
    <property type="match status" value="1"/>
</dbReference>
<evidence type="ECO:0000256" key="2">
    <source>
        <dbReference type="ARBA" id="ARBA00008335"/>
    </source>
</evidence>
<dbReference type="Pfam" id="PF07690">
    <property type="entry name" value="MFS_1"/>
    <property type="match status" value="1"/>
</dbReference>
<comment type="subcellular location">
    <subcellularLocation>
        <location evidence="1">Cell membrane</location>
        <topology evidence="1">Multi-pass membrane protein</topology>
    </subcellularLocation>
</comment>
<feature type="transmembrane region" description="Helical" evidence="7">
    <location>
        <begin position="363"/>
        <end position="386"/>
    </location>
</feature>
<gene>
    <name evidence="9" type="ORF">C3744_00230</name>
</gene>
<feature type="transmembrane region" description="Helical" evidence="7">
    <location>
        <begin position="335"/>
        <end position="357"/>
    </location>
</feature>
<feature type="transmembrane region" description="Helical" evidence="7">
    <location>
        <begin position="133"/>
        <end position="152"/>
    </location>
</feature>
<comment type="caution">
    <text evidence="9">The sequence shown here is derived from an EMBL/GenBank/DDBJ whole genome shotgun (WGS) entry which is preliminary data.</text>
</comment>